<dbReference type="EC" id="2.10.1.1" evidence="11"/>
<dbReference type="InterPro" id="IPR005110">
    <property type="entry name" value="MoeA_linker/N"/>
</dbReference>
<sequence length="388" mass="40622">MIPVSEALDRLFSLTPTLPVEEIPLIEANGRVLARAVSATRNQPPFSASAMDGYAVVSAAPGDRFTVIGEAAAGSRYDGPVGPGEAVRIFTGAPVPQGATRIVIQEDVTRDGDVITVTEGLDKGPHIRGEGGDFRVGQTIDAPVRLTPALVALLASMNVARVPVTGRPEVAILSTGDELVMPGEIPGPDQIIASNTFGLHALLRDLGAQPRLLPLARDDESSLRTAFDLAQGADLVVTIGGASVGDHDLVGKVAGDLGMDRAFYKVAMRPGKPLMAGTLNGAMMIGLPGNPVSAMVCGHVFVAPVIRAMLGLPRAQALRKQTVLAQSQPANGPREHYMRARLTENGILPDQRQDSSLLSVLGLSDALLVRPPHDPARDAGDPVEYIPL</sequence>
<proteinExistence type="inferred from homology"/>
<accession>A0A1W2D3G1</accession>
<dbReference type="Pfam" id="PF03453">
    <property type="entry name" value="MoeA_N"/>
    <property type="match status" value="1"/>
</dbReference>
<evidence type="ECO:0000313" key="14">
    <source>
        <dbReference type="Proteomes" id="UP000192330"/>
    </source>
</evidence>
<dbReference type="SUPFAM" id="SSF63882">
    <property type="entry name" value="MoeA N-terminal region -like"/>
    <property type="match status" value="1"/>
</dbReference>
<dbReference type="NCBIfam" id="NF045515">
    <property type="entry name" value="Glp_gephyrin"/>
    <property type="match status" value="1"/>
</dbReference>
<dbReference type="Gene3D" id="3.40.980.10">
    <property type="entry name" value="MoaB/Mog-like domain"/>
    <property type="match status" value="1"/>
</dbReference>
<dbReference type="SMART" id="SM00852">
    <property type="entry name" value="MoCF_biosynth"/>
    <property type="match status" value="1"/>
</dbReference>
<evidence type="ECO:0000256" key="9">
    <source>
        <dbReference type="ARBA" id="ARBA00023150"/>
    </source>
</evidence>
<keyword evidence="14" id="KW-1185">Reference proteome</keyword>
<comment type="cofactor">
    <cofactor evidence="1 11">
        <name>Mg(2+)</name>
        <dbReference type="ChEBI" id="CHEBI:18420"/>
    </cofactor>
</comment>
<dbReference type="InterPro" id="IPR001453">
    <property type="entry name" value="MoaB/Mog_dom"/>
</dbReference>
<dbReference type="Gene3D" id="2.40.340.10">
    <property type="entry name" value="MoeA, C-terminal, domain IV"/>
    <property type="match status" value="1"/>
</dbReference>
<dbReference type="SUPFAM" id="SSF53218">
    <property type="entry name" value="Molybdenum cofactor biosynthesis proteins"/>
    <property type="match status" value="1"/>
</dbReference>
<keyword evidence="9 11" id="KW-0501">Molybdenum cofactor biosynthesis</keyword>
<evidence type="ECO:0000259" key="12">
    <source>
        <dbReference type="SMART" id="SM00852"/>
    </source>
</evidence>
<protein>
    <recommendedName>
        <fullName evidence="11">Molybdopterin molybdenumtransferase</fullName>
        <ecNumber evidence="11">2.10.1.1</ecNumber>
    </recommendedName>
</protein>
<evidence type="ECO:0000313" key="13">
    <source>
        <dbReference type="EMBL" id="SMC91959.1"/>
    </source>
</evidence>
<dbReference type="Gene3D" id="3.90.105.10">
    <property type="entry name" value="Molybdopterin biosynthesis moea protein, domain 2"/>
    <property type="match status" value="1"/>
</dbReference>
<evidence type="ECO:0000256" key="8">
    <source>
        <dbReference type="ARBA" id="ARBA00022842"/>
    </source>
</evidence>
<evidence type="ECO:0000256" key="3">
    <source>
        <dbReference type="ARBA" id="ARBA00005046"/>
    </source>
</evidence>
<dbReference type="RefSeq" id="WP_084353476.1">
    <property type="nucleotide sequence ID" value="NZ_FWYD01000010.1"/>
</dbReference>
<evidence type="ECO:0000256" key="2">
    <source>
        <dbReference type="ARBA" id="ARBA00002901"/>
    </source>
</evidence>
<dbReference type="GO" id="GO:0061599">
    <property type="term" value="F:molybdopterin molybdotransferase activity"/>
    <property type="evidence" value="ECO:0007669"/>
    <property type="project" value="UniProtKB-UniRule"/>
</dbReference>
<dbReference type="InterPro" id="IPR005111">
    <property type="entry name" value="MoeA_C_domain_IV"/>
</dbReference>
<dbReference type="EMBL" id="FWYD01000010">
    <property type="protein sequence ID" value="SMC91959.1"/>
    <property type="molecule type" value="Genomic_DNA"/>
</dbReference>
<gene>
    <name evidence="13" type="ORF">SAMN06295998_110102</name>
</gene>
<dbReference type="PANTHER" id="PTHR10192:SF5">
    <property type="entry name" value="GEPHYRIN"/>
    <property type="match status" value="1"/>
</dbReference>
<dbReference type="InterPro" id="IPR038987">
    <property type="entry name" value="MoeA-like"/>
</dbReference>
<evidence type="ECO:0000256" key="6">
    <source>
        <dbReference type="ARBA" id="ARBA00022679"/>
    </source>
</evidence>
<dbReference type="FunFam" id="3.40.980.10:FF:000004">
    <property type="entry name" value="Molybdopterin molybdenumtransferase"/>
    <property type="match status" value="1"/>
</dbReference>
<dbReference type="CDD" id="cd00887">
    <property type="entry name" value="MoeA"/>
    <property type="match status" value="1"/>
</dbReference>
<comment type="similarity">
    <text evidence="4 11">Belongs to the MoeA family.</text>
</comment>
<dbReference type="UniPathway" id="UPA00344"/>
<dbReference type="InterPro" id="IPR036135">
    <property type="entry name" value="MoeA_linker/N_sf"/>
</dbReference>
<dbReference type="InterPro" id="IPR036425">
    <property type="entry name" value="MoaB/Mog-like_dom_sf"/>
</dbReference>
<keyword evidence="8 11" id="KW-0460">Magnesium</keyword>
<comment type="catalytic activity">
    <reaction evidence="10">
        <text>adenylyl-molybdopterin + molybdate = Mo-molybdopterin + AMP + H(+)</text>
        <dbReference type="Rhea" id="RHEA:35047"/>
        <dbReference type="ChEBI" id="CHEBI:15378"/>
        <dbReference type="ChEBI" id="CHEBI:36264"/>
        <dbReference type="ChEBI" id="CHEBI:62727"/>
        <dbReference type="ChEBI" id="CHEBI:71302"/>
        <dbReference type="ChEBI" id="CHEBI:456215"/>
        <dbReference type="EC" id="2.10.1.1"/>
    </reaction>
</comment>
<comment type="pathway">
    <text evidence="3 11">Cofactor biosynthesis; molybdopterin biosynthesis.</text>
</comment>
<dbReference type="GO" id="GO:0005829">
    <property type="term" value="C:cytosol"/>
    <property type="evidence" value="ECO:0007669"/>
    <property type="project" value="TreeGrafter"/>
</dbReference>
<dbReference type="Gene3D" id="2.170.190.11">
    <property type="entry name" value="Molybdopterin biosynthesis moea protein, domain 3"/>
    <property type="match status" value="1"/>
</dbReference>
<name>A0A1W2D3G1_9RHOB</name>
<comment type="function">
    <text evidence="2 11">Catalyzes the insertion of molybdate into adenylated molybdopterin with the concomitant release of AMP.</text>
</comment>
<keyword evidence="5 11" id="KW-0500">Molybdenum</keyword>
<evidence type="ECO:0000256" key="1">
    <source>
        <dbReference type="ARBA" id="ARBA00001946"/>
    </source>
</evidence>
<evidence type="ECO:0000256" key="10">
    <source>
        <dbReference type="ARBA" id="ARBA00047317"/>
    </source>
</evidence>
<dbReference type="GO" id="GO:0006777">
    <property type="term" value="P:Mo-molybdopterin cofactor biosynthetic process"/>
    <property type="evidence" value="ECO:0007669"/>
    <property type="project" value="UniProtKB-UniRule"/>
</dbReference>
<dbReference type="STRING" id="1387277.SAMN06295998_110102"/>
<evidence type="ECO:0000256" key="5">
    <source>
        <dbReference type="ARBA" id="ARBA00022505"/>
    </source>
</evidence>
<dbReference type="Proteomes" id="UP000192330">
    <property type="component" value="Unassembled WGS sequence"/>
</dbReference>
<feature type="domain" description="MoaB/Mog" evidence="12">
    <location>
        <begin position="171"/>
        <end position="308"/>
    </location>
</feature>
<dbReference type="InterPro" id="IPR036688">
    <property type="entry name" value="MoeA_C_domain_IV_sf"/>
</dbReference>
<dbReference type="GO" id="GO:0046872">
    <property type="term" value="F:metal ion binding"/>
    <property type="evidence" value="ECO:0007669"/>
    <property type="project" value="UniProtKB-UniRule"/>
</dbReference>
<evidence type="ECO:0000256" key="11">
    <source>
        <dbReference type="RuleBase" id="RU365090"/>
    </source>
</evidence>
<organism evidence="13 14">
    <name type="scientific">Primorskyibacter flagellatus</name>
    <dbReference type="NCBI Taxonomy" id="1387277"/>
    <lineage>
        <taxon>Bacteria</taxon>
        <taxon>Pseudomonadati</taxon>
        <taxon>Pseudomonadota</taxon>
        <taxon>Alphaproteobacteria</taxon>
        <taxon>Rhodobacterales</taxon>
        <taxon>Roseobacteraceae</taxon>
        <taxon>Primorskyibacter</taxon>
    </lineage>
</organism>
<dbReference type="Pfam" id="PF00994">
    <property type="entry name" value="MoCF_biosynth"/>
    <property type="match status" value="1"/>
</dbReference>
<keyword evidence="6 11" id="KW-0808">Transferase</keyword>
<evidence type="ECO:0000256" key="7">
    <source>
        <dbReference type="ARBA" id="ARBA00022723"/>
    </source>
</evidence>
<evidence type="ECO:0000256" key="4">
    <source>
        <dbReference type="ARBA" id="ARBA00010763"/>
    </source>
</evidence>
<reference evidence="13 14" key="1">
    <citation type="submission" date="2017-04" db="EMBL/GenBank/DDBJ databases">
        <authorList>
            <person name="Afonso C.L."/>
            <person name="Miller P.J."/>
            <person name="Scott M.A."/>
            <person name="Spackman E."/>
            <person name="Goraichik I."/>
            <person name="Dimitrov K.M."/>
            <person name="Suarez D.L."/>
            <person name="Swayne D.E."/>
        </authorList>
    </citation>
    <scope>NUCLEOTIDE SEQUENCE [LARGE SCALE GENOMIC DNA]</scope>
    <source>
        <strain evidence="13 14">CGMCC 1.12644</strain>
    </source>
</reference>
<dbReference type="PANTHER" id="PTHR10192">
    <property type="entry name" value="MOLYBDOPTERIN BIOSYNTHESIS PROTEIN"/>
    <property type="match status" value="1"/>
</dbReference>
<dbReference type="OrthoDB" id="9804758at2"/>
<dbReference type="Pfam" id="PF03454">
    <property type="entry name" value="MoeA_C"/>
    <property type="match status" value="1"/>
</dbReference>
<keyword evidence="7 11" id="KW-0479">Metal-binding</keyword>
<dbReference type="AlphaFoldDB" id="A0A1W2D3G1"/>
<dbReference type="SUPFAM" id="SSF63867">
    <property type="entry name" value="MoeA C-terminal domain-like"/>
    <property type="match status" value="1"/>
</dbReference>